<evidence type="ECO:0000313" key="1">
    <source>
        <dbReference type="EMBL" id="MBD8524477.1"/>
    </source>
</evidence>
<gene>
    <name evidence="1" type="ORF">IFO71_01875</name>
</gene>
<dbReference type="AlphaFoldDB" id="A0AAW3ZHL5"/>
<evidence type="ECO:0000313" key="2">
    <source>
        <dbReference type="Proteomes" id="UP000613768"/>
    </source>
</evidence>
<reference evidence="1 2" key="1">
    <citation type="submission" date="2020-09" db="EMBL/GenBank/DDBJ databases">
        <title>Pseudoxanthomonas sp. CAU 1598 isolated from sand of Yaerae Beach.</title>
        <authorList>
            <person name="Kim W."/>
        </authorList>
    </citation>
    <scope>NUCLEOTIDE SEQUENCE [LARGE SCALE GENOMIC DNA]</scope>
    <source>
        <strain evidence="1 2">CAU 1598</strain>
    </source>
</reference>
<name>A0AAW3ZHL5_9GAMM</name>
<dbReference type="Proteomes" id="UP000613768">
    <property type="component" value="Unassembled WGS sequence"/>
</dbReference>
<protein>
    <submittedName>
        <fullName evidence="1">Uncharacterized protein</fullName>
    </submittedName>
</protein>
<sequence>MPSTQAPAVTPAYTAGVEAAWEDFMIRSAFENPLLARISLSIWGLAWLAWPAPLLAVDALERKHAMTAPKAEILLLQPMNLYPDNCVTAEPPSTPRGQRVSFDTLAFSLDYAQAFATTASLWREPCGSEKSAVLLRIEHPAQASGPLNLPSVELRPEQGKGLITLIPHLNFTRIPDDPRALARVFEVSETLFLQAYEVDGLEFDPNEEITLSFGTRLFNEVIASQPPGFVSAPATLPAYDPSLYAEAELPDLLTAHITGSYSDPERPGEGFLIELAQVGDNQVLALTWFTFADDGRQFWLVGAAPIQAGQRQVQLELRTSQGGRIAGNFGQTAVTSRLWGTISLALRACNRLEFQFQSTHNASDMPVASGNRTWTRLTQIAQLGCD</sequence>
<keyword evidence="2" id="KW-1185">Reference proteome</keyword>
<accession>A0AAW3ZHL5</accession>
<organism evidence="1 2">
    <name type="scientific">Pseudomarimonas arenosa</name>
    <dbReference type="NCBI Taxonomy" id="2774145"/>
    <lineage>
        <taxon>Bacteria</taxon>
        <taxon>Pseudomonadati</taxon>
        <taxon>Pseudomonadota</taxon>
        <taxon>Gammaproteobacteria</taxon>
        <taxon>Lysobacterales</taxon>
        <taxon>Lysobacteraceae</taxon>
        <taxon>Pseudomarimonas</taxon>
    </lineage>
</organism>
<proteinExistence type="predicted"/>
<dbReference type="RefSeq" id="WP_192027816.1">
    <property type="nucleotide sequence ID" value="NZ_JACYTR010000002.1"/>
</dbReference>
<comment type="caution">
    <text evidence="1">The sequence shown here is derived from an EMBL/GenBank/DDBJ whole genome shotgun (WGS) entry which is preliminary data.</text>
</comment>
<dbReference type="EMBL" id="JACYTR010000002">
    <property type="protein sequence ID" value="MBD8524477.1"/>
    <property type="molecule type" value="Genomic_DNA"/>
</dbReference>